<organism evidence="1">
    <name type="scientific">Arundo donax</name>
    <name type="common">Giant reed</name>
    <name type="synonym">Donax arundinaceus</name>
    <dbReference type="NCBI Taxonomy" id="35708"/>
    <lineage>
        <taxon>Eukaryota</taxon>
        <taxon>Viridiplantae</taxon>
        <taxon>Streptophyta</taxon>
        <taxon>Embryophyta</taxon>
        <taxon>Tracheophyta</taxon>
        <taxon>Spermatophyta</taxon>
        <taxon>Magnoliopsida</taxon>
        <taxon>Liliopsida</taxon>
        <taxon>Poales</taxon>
        <taxon>Poaceae</taxon>
        <taxon>PACMAD clade</taxon>
        <taxon>Arundinoideae</taxon>
        <taxon>Arundineae</taxon>
        <taxon>Arundo</taxon>
    </lineage>
</organism>
<accession>A0A0A9GU78</accession>
<dbReference type="AlphaFoldDB" id="A0A0A9GU78"/>
<reference evidence="1" key="1">
    <citation type="submission" date="2014-09" db="EMBL/GenBank/DDBJ databases">
        <authorList>
            <person name="Magalhaes I.L.F."/>
            <person name="Oliveira U."/>
            <person name="Santos F.R."/>
            <person name="Vidigal T.H.D.A."/>
            <person name="Brescovit A.D."/>
            <person name="Santos A.J."/>
        </authorList>
    </citation>
    <scope>NUCLEOTIDE SEQUENCE</scope>
    <source>
        <tissue evidence="1">Shoot tissue taken approximately 20 cm above the soil surface</tissue>
    </source>
</reference>
<protein>
    <submittedName>
        <fullName evidence="1">Uncharacterized protein</fullName>
    </submittedName>
</protein>
<proteinExistence type="predicted"/>
<name>A0A0A9GU78_ARUDO</name>
<dbReference type="EMBL" id="GBRH01173763">
    <property type="protein sequence ID" value="JAE24133.1"/>
    <property type="molecule type" value="Transcribed_RNA"/>
</dbReference>
<reference evidence="1" key="2">
    <citation type="journal article" date="2015" name="Data Brief">
        <title>Shoot transcriptome of the giant reed, Arundo donax.</title>
        <authorList>
            <person name="Barrero R.A."/>
            <person name="Guerrero F.D."/>
            <person name="Moolhuijzen P."/>
            <person name="Goolsby J.A."/>
            <person name="Tidwell J."/>
            <person name="Bellgard S.E."/>
            <person name="Bellgard M.I."/>
        </authorList>
    </citation>
    <scope>NUCLEOTIDE SEQUENCE</scope>
    <source>
        <tissue evidence="1">Shoot tissue taken approximately 20 cm above the soil surface</tissue>
    </source>
</reference>
<evidence type="ECO:0000313" key="1">
    <source>
        <dbReference type="EMBL" id="JAE24133.1"/>
    </source>
</evidence>
<sequence length="45" mass="5384">MGRRPRRHLRPQGTYGRCTSLHSYLLDWIGLDYLHDLRSLSEIDE</sequence>